<evidence type="ECO:0000313" key="11">
    <source>
        <dbReference type="EnsemblMetazoa" id="AMIN015664-PA"/>
    </source>
</evidence>
<evidence type="ECO:0000256" key="8">
    <source>
        <dbReference type="ARBA" id="ARBA00023170"/>
    </source>
</evidence>
<feature type="transmembrane region" description="Helical" evidence="10">
    <location>
        <begin position="300"/>
        <end position="320"/>
    </location>
</feature>
<keyword evidence="5" id="KW-0552">Olfaction</keyword>
<evidence type="ECO:0000256" key="10">
    <source>
        <dbReference type="SAM" id="Phobius"/>
    </source>
</evidence>
<evidence type="ECO:0000256" key="9">
    <source>
        <dbReference type="ARBA" id="ARBA00023224"/>
    </source>
</evidence>
<keyword evidence="12" id="KW-1185">Reference proteome</keyword>
<organism evidence="11 12">
    <name type="scientific">Anopheles minimus</name>
    <dbReference type="NCBI Taxonomy" id="112268"/>
    <lineage>
        <taxon>Eukaryota</taxon>
        <taxon>Metazoa</taxon>
        <taxon>Ecdysozoa</taxon>
        <taxon>Arthropoda</taxon>
        <taxon>Hexapoda</taxon>
        <taxon>Insecta</taxon>
        <taxon>Pterygota</taxon>
        <taxon>Neoptera</taxon>
        <taxon>Endopterygota</taxon>
        <taxon>Diptera</taxon>
        <taxon>Nematocera</taxon>
        <taxon>Culicoidea</taxon>
        <taxon>Culicidae</taxon>
        <taxon>Anophelinae</taxon>
        <taxon>Anopheles</taxon>
    </lineage>
</organism>
<accession>A0A182WR28</accession>
<name>A0A182WR28_9DIPT</name>
<dbReference type="AlphaFoldDB" id="A0A182WR28"/>
<dbReference type="PANTHER" id="PTHR21137:SF35">
    <property type="entry name" value="ODORANT RECEPTOR 19A-RELATED"/>
    <property type="match status" value="1"/>
</dbReference>
<dbReference type="PANTHER" id="PTHR21137">
    <property type="entry name" value="ODORANT RECEPTOR"/>
    <property type="match status" value="1"/>
</dbReference>
<feature type="transmembrane region" description="Helical" evidence="10">
    <location>
        <begin position="75"/>
        <end position="91"/>
    </location>
</feature>
<dbReference type="Pfam" id="PF02949">
    <property type="entry name" value="7tm_6"/>
    <property type="match status" value="1"/>
</dbReference>
<keyword evidence="3" id="KW-0716">Sensory transduction</keyword>
<keyword evidence="6 10" id="KW-1133">Transmembrane helix</keyword>
<evidence type="ECO:0000256" key="1">
    <source>
        <dbReference type="ARBA" id="ARBA00004651"/>
    </source>
</evidence>
<evidence type="ECO:0000256" key="4">
    <source>
        <dbReference type="ARBA" id="ARBA00022692"/>
    </source>
</evidence>
<dbReference type="VEuPathDB" id="VectorBase:AMIN015664"/>
<dbReference type="STRING" id="112268.A0A182WR28"/>
<keyword evidence="2" id="KW-1003">Cell membrane</keyword>
<reference evidence="11" key="2">
    <citation type="submission" date="2020-05" db="UniProtKB">
        <authorList>
            <consortium name="EnsemblMetazoa"/>
        </authorList>
    </citation>
    <scope>IDENTIFICATION</scope>
    <source>
        <strain evidence="11">MINIMUS1</strain>
    </source>
</reference>
<evidence type="ECO:0000313" key="12">
    <source>
        <dbReference type="Proteomes" id="UP000075920"/>
    </source>
</evidence>
<dbReference type="GO" id="GO:0005886">
    <property type="term" value="C:plasma membrane"/>
    <property type="evidence" value="ECO:0007669"/>
    <property type="project" value="UniProtKB-SubCell"/>
</dbReference>
<feature type="transmembrane region" description="Helical" evidence="10">
    <location>
        <begin position="200"/>
        <end position="218"/>
    </location>
</feature>
<feature type="transmembrane region" description="Helical" evidence="10">
    <location>
        <begin position="273"/>
        <end position="294"/>
    </location>
</feature>
<evidence type="ECO:0000256" key="7">
    <source>
        <dbReference type="ARBA" id="ARBA00023136"/>
    </source>
</evidence>
<dbReference type="GO" id="GO:0004984">
    <property type="term" value="F:olfactory receptor activity"/>
    <property type="evidence" value="ECO:0007669"/>
    <property type="project" value="InterPro"/>
</dbReference>
<evidence type="ECO:0000256" key="2">
    <source>
        <dbReference type="ARBA" id="ARBA00022475"/>
    </source>
</evidence>
<feature type="transmembrane region" description="Helical" evidence="10">
    <location>
        <begin position="133"/>
        <end position="159"/>
    </location>
</feature>
<dbReference type="GO" id="GO:0005549">
    <property type="term" value="F:odorant binding"/>
    <property type="evidence" value="ECO:0007669"/>
    <property type="project" value="InterPro"/>
</dbReference>
<feature type="transmembrane region" description="Helical" evidence="10">
    <location>
        <begin position="34"/>
        <end position="55"/>
    </location>
</feature>
<keyword evidence="9" id="KW-0807">Transducer</keyword>
<dbReference type="InterPro" id="IPR004117">
    <property type="entry name" value="7tm6_olfct_rcpt"/>
</dbReference>
<dbReference type="EnsemblMetazoa" id="AMIN015664-RA">
    <property type="protein sequence ID" value="AMIN015664-PA"/>
    <property type="gene ID" value="AMIN015664"/>
</dbReference>
<sequence length="400" mass="46159">MEFRNRKGQFPLIDLIVKGLKIIRFWNESPGQSLSTWGLIVIVTYPFVWLIPSWLFIMSSQDDITRLIKAVNEQIVFLAIFIKFCLFAMNFRRWEQLFYDLQRAYSSLMDDRNLDIQQIMGSVEKSAYYLTRLYCPVLCFNCAVYGSFAMLFVVAKYAITGSYDVPLPTPLEASYLIPGHRTNFWIWLPLDTMLNALLELHGIILCLIECFTWSLVYATTSLFRILQIQANDLSHPIGSKREWTVKFTRFVTLHDSVLGSARTLKEILSVQMLSLYFSTVFALCLVMIVLSLAFQDLYLLITMSCVIGYCLFQIFSFSYLGTELIVESGAVAEAIFHSAWYNQDVERQQDIRFAMLRAKKPVSLTAGNLFIVTRSSFAQVIKQTYTIFTLMSQFLEDTVH</sequence>
<evidence type="ECO:0000256" key="3">
    <source>
        <dbReference type="ARBA" id="ARBA00022606"/>
    </source>
</evidence>
<reference evidence="12" key="1">
    <citation type="submission" date="2013-03" db="EMBL/GenBank/DDBJ databases">
        <title>The Genome Sequence of Anopheles minimus MINIMUS1.</title>
        <authorList>
            <consortium name="The Broad Institute Genomics Platform"/>
            <person name="Neafsey D.E."/>
            <person name="Walton C."/>
            <person name="Walker B."/>
            <person name="Young S.K."/>
            <person name="Zeng Q."/>
            <person name="Gargeya S."/>
            <person name="Fitzgerald M."/>
            <person name="Haas B."/>
            <person name="Abouelleil A."/>
            <person name="Allen A.W."/>
            <person name="Alvarado L."/>
            <person name="Arachchi H.M."/>
            <person name="Berlin A.M."/>
            <person name="Chapman S.B."/>
            <person name="Gainer-Dewar J."/>
            <person name="Goldberg J."/>
            <person name="Griggs A."/>
            <person name="Gujja S."/>
            <person name="Hansen M."/>
            <person name="Howarth C."/>
            <person name="Imamovic A."/>
            <person name="Ireland A."/>
            <person name="Larimer J."/>
            <person name="McCowan C."/>
            <person name="Murphy C."/>
            <person name="Pearson M."/>
            <person name="Poon T.W."/>
            <person name="Priest M."/>
            <person name="Roberts A."/>
            <person name="Saif S."/>
            <person name="Shea T."/>
            <person name="Sisk P."/>
            <person name="Sykes S."/>
            <person name="Wortman J."/>
            <person name="Nusbaum C."/>
            <person name="Birren B."/>
        </authorList>
    </citation>
    <scope>NUCLEOTIDE SEQUENCE [LARGE SCALE GENOMIC DNA]</scope>
    <source>
        <strain evidence="12">MINIMUS1</strain>
    </source>
</reference>
<dbReference type="Proteomes" id="UP000075920">
    <property type="component" value="Unassembled WGS sequence"/>
</dbReference>
<protein>
    <submittedName>
        <fullName evidence="11">Uncharacterized protein</fullName>
    </submittedName>
</protein>
<proteinExistence type="predicted"/>
<keyword evidence="7 10" id="KW-0472">Membrane</keyword>
<comment type="subcellular location">
    <subcellularLocation>
        <location evidence="1">Cell membrane</location>
        <topology evidence="1">Multi-pass membrane protein</topology>
    </subcellularLocation>
</comment>
<evidence type="ECO:0000256" key="5">
    <source>
        <dbReference type="ARBA" id="ARBA00022725"/>
    </source>
</evidence>
<keyword evidence="8" id="KW-0675">Receptor</keyword>
<keyword evidence="4 10" id="KW-0812">Transmembrane</keyword>
<evidence type="ECO:0000256" key="6">
    <source>
        <dbReference type="ARBA" id="ARBA00022989"/>
    </source>
</evidence>
<dbReference type="GO" id="GO:0007165">
    <property type="term" value="P:signal transduction"/>
    <property type="evidence" value="ECO:0007669"/>
    <property type="project" value="UniProtKB-KW"/>
</dbReference>